<comment type="similarity">
    <text evidence="2 7">Belongs to the group II decarboxylase family.</text>
</comment>
<dbReference type="EMBL" id="CP002364">
    <property type="protein sequence ID" value="ADW19164.1"/>
    <property type="molecule type" value="Genomic_DNA"/>
</dbReference>
<keyword evidence="5 7" id="KW-0456">Lyase</keyword>
<evidence type="ECO:0000256" key="5">
    <source>
        <dbReference type="ARBA" id="ARBA00023239"/>
    </source>
</evidence>
<dbReference type="Gene3D" id="3.90.1150.170">
    <property type="match status" value="1"/>
</dbReference>
<evidence type="ECO:0000256" key="2">
    <source>
        <dbReference type="ARBA" id="ARBA00009533"/>
    </source>
</evidence>
<dbReference type="GO" id="GO:0005737">
    <property type="term" value="C:cytoplasm"/>
    <property type="evidence" value="ECO:0007669"/>
    <property type="project" value="TreeGrafter"/>
</dbReference>
<dbReference type="GO" id="GO:0016831">
    <property type="term" value="F:carboxy-lyase activity"/>
    <property type="evidence" value="ECO:0007669"/>
    <property type="project" value="UniProtKB-KW"/>
</dbReference>
<accession>A0A7U4DQJ7</accession>
<proteinExistence type="inferred from homology"/>
<evidence type="ECO:0000313" key="8">
    <source>
        <dbReference type="EMBL" id="ADW19164.1"/>
    </source>
</evidence>
<dbReference type="Proteomes" id="UP000006365">
    <property type="component" value="Chromosome"/>
</dbReference>
<dbReference type="InterPro" id="IPR015421">
    <property type="entry name" value="PyrdxlP-dep_Trfase_major"/>
</dbReference>
<feature type="modified residue" description="N6-(pyridoxal phosphate)lysine" evidence="6">
    <location>
        <position position="288"/>
    </location>
</feature>
<dbReference type="PANTHER" id="PTHR45677">
    <property type="entry name" value="GLUTAMATE DECARBOXYLASE-RELATED"/>
    <property type="match status" value="1"/>
</dbReference>
<dbReference type="InterPro" id="IPR015424">
    <property type="entry name" value="PyrdxlP-dep_Trfase"/>
</dbReference>
<dbReference type="InterPro" id="IPR002129">
    <property type="entry name" value="PyrdxlP-dep_de-COase"/>
</dbReference>
<keyword evidence="9" id="KW-1185">Reference proteome</keyword>
<dbReference type="GO" id="GO:0030170">
    <property type="term" value="F:pyridoxal phosphate binding"/>
    <property type="evidence" value="ECO:0007669"/>
    <property type="project" value="InterPro"/>
</dbReference>
<reference evidence="8 9" key="1">
    <citation type="journal article" date="2011" name="Stand. Genomic Sci.">
        <title>Complete genome sequence of Desulfobulbus propionicus type strain (1pr3).</title>
        <authorList>
            <person name="Pagani I."/>
            <person name="Lapidus A."/>
            <person name="Nolan M."/>
            <person name="Lucas S."/>
            <person name="Hammon N."/>
            <person name="Deshpande S."/>
            <person name="Cheng J.F."/>
            <person name="Chertkov O."/>
            <person name="Davenport K."/>
            <person name="Tapia R."/>
            <person name="Han C."/>
            <person name="Goodwin L."/>
            <person name="Pitluck S."/>
            <person name="Liolios K."/>
            <person name="Mavromatis K."/>
            <person name="Ivanova N."/>
            <person name="Mikhailova N."/>
            <person name="Pati A."/>
            <person name="Chen A."/>
            <person name="Palaniappan K."/>
            <person name="Land M."/>
            <person name="Hauser L."/>
            <person name="Chang Y.J."/>
            <person name="Jeffries C.D."/>
            <person name="Detter J.C."/>
            <person name="Brambilla E."/>
            <person name="Kannan K.P."/>
            <person name="Djao O.D."/>
            <person name="Rohde M."/>
            <person name="Pukall R."/>
            <person name="Spring S."/>
            <person name="Goker M."/>
            <person name="Sikorski J."/>
            <person name="Woyke T."/>
            <person name="Bristow J."/>
            <person name="Eisen J.A."/>
            <person name="Markowitz V."/>
            <person name="Hugenholtz P."/>
            <person name="Kyrpides N.C."/>
            <person name="Klenk H.P."/>
        </authorList>
    </citation>
    <scope>NUCLEOTIDE SEQUENCE [LARGE SCALE GENOMIC DNA]</scope>
    <source>
        <strain evidence="9">ATCC 33891 / DSM 2032 / 1pr3</strain>
    </source>
</reference>
<evidence type="ECO:0000256" key="3">
    <source>
        <dbReference type="ARBA" id="ARBA00022793"/>
    </source>
</evidence>
<comment type="cofactor">
    <cofactor evidence="1 6 7">
        <name>pyridoxal 5'-phosphate</name>
        <dbReference type="ChEBI" id="CHEBI:597326"/>
    </cofactor>
</comment>
<protein>
    <submittedName>
        <fullName evidence="8">Pyridoxal-dependent decarboxylase</fullName>
    </submittedName>
</protein>
<dbReference type="Gene3D" id="3.40.640.10">
    <property type="entry name" value="Type I PLP-dependent aspartate aminotransferase-like (Major domain)"/>
    <property type="match status" value="1"/>
</dbReference>
<evidence type="ECO:0000256" key="7">
    <source>
        <dbReference type="RuleBase" id="RU000382"/>
    </source>
</evidence>
<evidence type="ECO:0000256" key="4">
    <source>
        <dbReference type="ARBA" id="ARBA00022898"/>
    </source>
</evidence>
<dbReference type="AlphaFoldDB" id="A0A7U4DQJ7"/>
<name>A0A7U4DQJ7_DESPD</name>
<sequence>MEQEKILARLLQILTRYSQERATGPFVDYLDPEELRQRLDLDSGVRGDWDQLFAWVEKYLTHAVRTSHPAYLNRMWAGANLPSVIGEMVTAVTNTSACTYETAPVSTLMEKYLLRTMLELVGFHNGTGQMTTGSSNANMIAMMAARNNADPAVKQQGLFGRPPLFALVNADAHYSMDRASNILGLGAEHLLKVPVDDHGRMRVDALEQRLAEITAAGGVPFFVAATAGTTVRGSYDLLQPIIALRDQYKFWLHVDGAWGGAVVFSDRLRARFLPHLEQADSFTLDFHKMLGTSLMCNVLLFNQRPDILRQVCSAGDESYIFREGDNGEIRDLGTQSLQCGRRVDSLKWFLDWKFYGREGLAERVEHYLELCAYAEAQVQQAAELEMVVPRESFNVCFRFRPPAPIPAAAFNQELRERMHRTGRSLVGTGFVNGELVLRLLITNINVDKSEIDTFFRAVIETGRELLAERSGLDHPRTR</sequence>
<organism evidence="8 9">
    <name type="scientific">Desulfobulbus propionicus (strain ATCC 33891 / DSM 2032 / VKM B-1956 / 1pr3)</name>
    <dbReference type="NCBI Taxonomy" id="577650"/>
    <lineage>
        <taxon>Bacteria</taxon>
        <taxon>Pseudomonadati</taxon>
        <taxon>Thermodesulfobacteriota</taxon>
        <taxon>Desulfobulbia</taxon>
        <taxon>Desulfobulbales</taxon>
        <taxon>Desulfobulbaceae</taxon>
        <taxon>Desulfobulbus</taxon>
    </lineage>
</organism>
<gene>
    <name evidence="8" type="ordered locus">Despr_3031</name>
</gene>
<dbReference type="GO" id="GO:0019752">
    <property type="term" value="P:carboxylic acid metabolic process"/>
    <property type="evidence" value="ECO:0007669"/>
    <property type="project" value="InterPro"/>
</dbReference>
<keyword evidence="3" id="KW-0210">Decarboxylase</keyword>
<evidence type="ECO:0000313" key="9">
    <source>
        <dbReference type="Proteomes" id="UP000006365"/>
    </source>
</evidence>
<dbReference type="KEGG" id="dpr:Despr_3031"/>
<keyword evidence="4 6" id="KW-0663">Pyridoxal phosphate</keyword>
<dbReference type="Pfam" id="PF00282">
    <property type="entry name" value="Pyridoxal_deC"/>
    <property type="match status" value="1"/>
</dbReference>
<evidence type="ECO:0000256" key="1">
    <source>
        <dbReference type="ARBA" id="ARBA00001933"/>
    </source>
</evidence>
<dbReference type="RefSeq" id="WP_015725689.1">
    <property type="nucleotide sequence ID" value="NC_014972.1"/>
</dbReference>
<evidence type="ECO:0000256" key="6">
    <source>
        <dbReference type="PIRSR" id="PIRSR602129-50"/>
    </source>
</evidence>
<dbReference type="PANTHER" id="PTHR45677:SF8">
    <property type="entry name" value="CYSTEINE SULFINIC ACID DECARBOXYLASE"/>
    <property type="match status" value="1"/>
</dbReference>
<dbReference type="SUPFAM" id="SSF53383">
    <property type="entry name" value="PLP-dependent transferases"/>
    <property type="match status" value="1"/>
</dbReference>